<evidence type="ECO:0000256" key="5">
    <source>
        <dbReference type="ARBA" id="ARBA00022989"/>
    </source>
</evidence>
<dbReference type="Pfam" id="PF03547">
    <property type="entry name" value="Mem_trans"/>
    <property type="match status" value="1"/>
</dbReference>
<feature type="transmembrane region" description="Helical" evidence="7">
    <location>
        <begin position="34"/>
        <end position="55"/>
    </location>
</feature>
<feature type="transmembrane region" description="Helical" evidence="7">
    <location>
        <begin position="61"/>
        <end position="82"/>
    </location>
</feature>
<keyword evidence="4 7" id="KW-0812">Transmembrane</keyword>
<feature type="transmembrane region" description="Helical" evidence="7">
    <location>
        <begin position="279"/>
        <end position="300"/>
    </location>
</feature>
<dbReference type="PATRIC" id="fig|1122219.3.peg.3352"/>
<dbReference type="OrthoDB" id="3238334at2"/>
<evidence type="ECO:0000256" key="1">
    <source>
        <dbReference type="ARBA" id="ARBA00004141"/>
    </source>
</evidence>
<feature type="transmembrane region" description="Helical" evidence="7">
    <location>
        <begin position="6"/>
        <end position="22"/>
    </location>
</feature>
<keyword evidence="2" id="KW-0813">Transport</keyword>
<evidence type="ECO:0000313" key="8">
    <source>
        <dbReference type="EMBL" id="KMO85259.1"/>
    </source>
</evidence>
<reference evidence="8 9" key="1">
    <citation type="submission" date="2015-06" db="EMBL/GenBank/DDBJ databases">
        <title>Draft genome sequence of beer spoilage bacterium Megasphaera cerevisiae type strain 20462.</title>
        <authorList>
            <person name="Kutumbaka K."/>
            <person name="Pasmowitz J."/>
            <person name="Mategko J."/>
            <person name="Reyes D."/>
            <person name="Friedrich A."/>
            <person name="Han S."/>
            <person name="Martens-Habbena W."/>
            <person name="Neal-McKinney J."/>
            <person name="Janagama H.K."/>
            <person name="Nadala C."/>
            <person name="Samadpour M."/>
        </authorList>
    </citation>
    <scope>NUCLEOTIDE SEQUENCE [LARGE SCALE GENOMIC DNA]</scope>
    <source>
        <strain evidence="8 9">DSM 20462</strain>
    </source>
</reference>
<keyword evidence="3" id="KW-1003">Cell membrane</keyword>
<gene>
    <name evidence="8" type="ORF">AB840_14545</name>
</gene>
<evidence type="ECO:0000256" key="6">
    <source>
        <dbReference type="ARBA" id="ARBA00023136"/>
    </source>
</evidence>
<feature type="transmembrane region" description="Helical" evidence="7">
    <location>
        <begin position="224"/>
        <end position="242"/>
    </location>
</feature>
<dbReference type="STRING" id="39029.BSR42_12545"/>
<dbReference type="InterPro" id="IPR004776">
    <property type="entry name" value="Mem_transp_PIN-like"/>
</dbReference>
<feature type="transmembrane region" description="Helical" evidence="7">
    <location>
        <begin position="94"/>
        <end position="112"/>
    </location>
</feature>
<protein>
    <submittedName>
        <fullName evidence="8">Uncharacterized protein</fullName>
    </submittedName>
</protein>
<comment type="caution">
    <text evidence="8">The sequence shown here is derived from an EMBL/GenBank/DDBJ whole genome shotgun (WGS) entry which is preliminary data.</text>
</comment>
<keyword evidence="5 7" id="KW-1133">Transmembrane helix</keyword>
<proteinExistence type="predicted"/>
<evidence type="ECO:0000313" key="9">
    <source>
        <dbReference type="Proteomes" id="UP000036503"/>
    </source>
</evidence>
<dbReference type="AlphaFoldDB" id="A0A0J6WRW7"/>
<dbReference type="RefSeq" id="WP_048515567.1">
    <property type="nucleotide sequence ID" value="NZ_FUXD01000062.1"/>
</dbReference>
<dbReference type="GO" id="GO:0055085">
    <property type="term" value="P:transmembrane transport"/>
    <property type="evidence" value="ECO:0007669"/>
    <property type="project" value="InterPro"/>
</dbReference>
<feature type="transmembrane region" description="Helical" evidence="7">
    <location>
        <begin position="248"/>
        <end position="267"/>
    </location>
</feature>
<evidence type="ECO:0000256" key="4">
    <source>
        <dbReference type="ARBA" id="ARBA00022692"/>
    </source>
</evidence>
<sequence length="304" mass="33350">MMETIAKAGILVSFILCGYILKQMRLFSRQSFNTISTIVFNITLPTAIIVNLNGVHFENRLLFISVLAIVFNFIFIGLGYMLGKDKIEKSFYMLNLNGFNIGNFALPFVSYFFDSAAVLIVCLFDAGNSIMCLGVAYGLACCVRGHEGENILHLLCRSVLSSVPVLSYIVMILLAIFSVKLPASLINWASIPASANTFLSMLMIGVALGVSLKKDFVHIIFTDIGIRFIGSAAIATGIYFLLDYPMDIKRVLMILLFSPIAGMACYYTAKLKGNIEVAACISSLYILVSIVMMSTLIIMLSHGM</sequence>
<keyword evidence="6 7" id="KW-0472">Membrane</keyword>
<comment type="subcellular location">
    <subcellularLocation>
        <location evidence="1">Membrane</location>
        <topology evidence="1">Multi-pass membrane protein</topology>
    </subcellularLocation>
</comment>
<dbReference type="GO" id="GO:0016020">
    <property type="term" value="C:membrane"/>
    <property type="evidence" value="ECO:0007669"/>
    <property type="project" value="UniProtKB-SubCell"/>
</dbReference>
<dbReference type="Proteomes" id="UP000036503">
    <property type="component" value="Unassembled WGS sequence"/>
</dbReference>
<keyword evidence="9" id="KW-1185">Reference proteome</keyword>
<dbReference type="InParanoid" id="A0A0J6WRW7"/>
<organism evidence="8 9">
    <name type="scientific">Megasphaera cerevisiae DSM 20462</name>
    <dbReference type="NCBI Taxonomy" id="1122219"/>
    <lineage>
        <taxon>Bacteria</taxon>
        <taxon>Bacillati</taxon>
        <taxon>Bacillota</taxon>
        <taxon>Negativicutes</taxon>
        <taxon>Veillonellales</taxon>
        <taxon>Veillonellaceae</taxon>
        <taxon>Megasphaera</taxon>
    </lineage>
</organism>
<dbReference type="PANTHER" id="PTHR36838">
    <property type="entry name" value="AUXIN EFFLUX CARRIER FAMILY PROTEIN"/>
    <property type="match status" value="1"/>
</dbReference>
<feature type="transmembrane region" description="Helical" evidence="7">
    <location>
        <begin position="118"/>
        <end position="142"/>
    </location>
</feature>
<name>A0A0J6WRW7_9FIRM</name>
<evidence type="ECO:0000256" key="7">
    <source>
        <dbReference type="SAM" id="Phobius"/>
    </source>
</evidence>
<dbReference type="PANTHER" id="PTHR36838:SF3">
    <property type="entry name" value="TRANSPORTER AUXIN EFFLUX CARRIER EC FAMILY"/>
    <property type="match status" value="1"/>
</dbReference>
<feature type="transmembrane region" description="Helical" evidence="7">
    <location>
        <begin position="191"/>
        <end position="212"/>
    </location>
</feature>
<accession>A0A0J6WRW7</accession>
<dbReference type="EMBL" id="LEKT01000082">
    <property type="protein sequence ID" value="KMO85259.1"/>
    <property type="molecule type" value="Genomic_DNA"/>
</dbReference>
<feature type="transmembrane region" description="Helical" evidence="7">
    <location>
        <begin position="154"/>
        <end position="179"/>
    </location>
</feature>
<evidence type="ECO:0000256" key="3">
    <source>
        <dbReference type="ARBA" id="ARBA00022475"/>
    </source>
</evidence>
<evidence type="ECO:0000256" key="2">
    <source>
        <dbReference type="ARBA" id="ARBA00022448"/>
    </source>
</evidence>